<dbReference type="PANTHER" id="PTHR46188:SF1">
    <property type="entry name" value="BOLA-LIKE PROTEIN 3"/>
    <property type="match status" value="1"/>
</dbReference>
<dbReference type="Gene3D" id="3.30.300.90">
    <property type="entry name" value="BolA-like"/>
    <property type="match status" value="1"/>
</dbReference>
<reference evidence="4" key="1">
    <citation type="submission" date="2025-08" db="UniProtKB">
        <authorList>
            <consortium name="RefSeq"/>
        </authorList>
    </citation>
    <scope>IDENTIFICATION</scope>
    <source>
        <tissue evidence="4">Whole sample</tissue>
    </source>
</reference>
<proteinExistence type="inferred from homology"/>
<dbReference type="Pfam" id="PF01722">
    <property type="entry name" value="BolA"/>
    <property type="match status" value="1"/>
</dbReference>
<dbReference type="Proteomes" id="UP000694844">
    <property type="component" value="Chromosome 5"/>
</dbReference>
<keyword evidence="3" id="KW-1185">Reference proteome</keyword>
<dbReference type="KEGG" id="cvn:111134854"/>
<dbReference type="RefSeq" id="XP_022340023.1">
    <property type="nucleotide sequence ID" value="XM_022484315.1"/>
</dbReference>
<evidence type="ECO:0000313" key="3">
    <source>
        <dbReference type="Proteomes" id="UP000694844"/>
    </source>
</evidence>
<name>A0A8B8EKG5_CRAVI</name>
<evidence type="ECO:0000256" key="1">
    <source>
        <dbReference type="ARBA" id="ARBA00005578"/>
    </source>
</evidence>
<organism evidence="3 4">
    <name type="scientific">Crassostrea virginica</name>
    <name type="common">Eastern oyster</name>
    <dbReference type="NCBI Taxonomy" id="6565"/>
    <lineage>
        <taxon>Eukaryota</taxon>
        <taxon>Metazoa</taxon>
        <taxon>Spiralia</taxon>
        <taxon>Lophotrochozoa</taxon>
        <taxon>Mollusca</taxon>
        <taxon>Bivalvia</taxon>
        <taxon>Autobranchia</taxon>
        <taxon>Pteriomorphia</taxon>
        <taxon>Ostreida</taxon>
        <taxon>Ostreoidea</taxon>
        <taxon>Ostreidae</taxon>
        <taxon>Crassostrea</taxon>
    </lineage>
</organism>
<gene>
    <name evidence="4" type="primary">LOC111134854</name>
</gene>
<dbReference type="GO" id="GO:0005759">
    <property type="term" value="C:mitochondrial matrix"/>
    <property type="evidence" value="ECO:0007669"/>
    <property type="project" value="TreeGrafter"/>
</dbReference>
<accession>A0A8B8EKG5</accession>
<dbReference type="SUPFAM" id="SSF82657">
    <property type="entry name" value="BolA-like"/>
    <property type="match status" value="1"/>
</dbReference>
<evidence type="ECO:0000256" key="2">
    <source>
        <dbReference type="RuleBase" id="RU003860"/>
    </source>
</evidence>
<dbReference type="GeneID" id="111134854"/>
<evidence type="ECO:0000313" key="4">
    <source>
        <dbReference type="RefSeq" id="XP_022340023.1"/>
    </source>
</evidence>
<comment type="similarity">
    <text evidence="1 2">Belongs to the BolA/IbaG family.</text>
</comment>
<dbReference type="AlphaFoldDB" id="A0A8B8EKG5"/>
<sequence length="105" mass="11636">MLRIFQSTKQYLPAIARRGYCETKADLTEGEKKIISVLKSKFPSATKVEAQDISGGCGAMYTVFVEAAEFKGQRTIKQHRMVNEALKEEIKDMHGLRITTGVPGG</sequence>
<dbReference type="InterPro" id="IPR002634">
    <property type="entry name" value="BolA"/>
</dbReference>
<dbReference type="InterPro" id="IPR052275">
    <property type="entry name" value="Mt_Fe-S_assembly_factor"/>
</dbReference>
<protein>
    <submittedName>
        <fullName evidence="4">BolA-like protein 3</fullName>
    </submittedName>
</protein>
<dbReference type="InterPro" id="IPR036065">
    <property type="entry name" value="BolA-like_sf"/>
</dbReference>
<dbReference type="PANTHER" id="PTHR46188">
    <property type="entry name" value="BOLA-LIKE PROTEIN 3"/>
    <property type="match status" value="1"/>
</dbReference>
<dbReference type="OrthoDB" id="203381at2759"/>